<keyword evidence="3" id="KW-1185">Reference proteome</keyword>
<keyword evidence="1" id="KW-0472">Membrane</keyword>
<feature type="transmembrane region" description="Helical" evidence="1">
    <location>
        <begin position="26"/>
        <end position="46"/>
    </location>
</feature>
<feature type="transmembrane region" description="Helical" evidence="1">
    <location>
        <begin position="207"/>
        <end position="226"/>
    </location>
</feature>
<sequence length="230" mass="25712">MSATGNETNDDQVPAWARRTAGESRWAATAAIVGILIVQFYLPSQFIAGPRWVVPGIGLLLLIVLMIGSPIRLDREEIRLRRFSLLLMALLGFAMVWSVYHLVRALINGSVSDNPAGLLTSGGAIWLTNLLVFALWYWDFDRGGPAARAHARKPYPDFLWVQMQNPDLTDPEWEPEFPDYLYLSFTNATAFSPTDVMPMSRWAKTMMMVQSGISLITVSLVIARAVNVLR</sequence>
<gene>
    <name evidence="2" type="ORF">GLP40_27280</name>
</gene>
<accession>A0A6I3L7G5</accession>
<feature type="transmembrane region" description="Helical" evidence="1">
    <location>
        <begin position="52"/>
        <end position="71"/>
    </location>
</feature>
<keyword evidence="1" id="KW-0812">Transmembrane</keyword>
<dbReference type="RefSeq" id="WP_196054814.1">
    <property type="nucleotide sequence ID" value="NZ_WMBB01000014.1"/>
</dbReference>
<keyword evidence="1" id="KW-1133">Transmembrane helix</keyword>
<proteinExistence type="predicted"/>
<dbReference type="EMBL" id="WMBB01000014">
    <property type="protein sequence ID" value="MTE16455.1"/>
    <property type="molecule type" value="Genomic_DNA"/>
</dbReference>
<evidence type="ECO:0000256" key="1">
    <source>
        <dbReference type="SAM" id="Phobius"/>
    </source>
</evidence>
<evidence type="ECO:0000313" key="2">
    <source>
        <dbReference type="EMBL" id="MTE16455.1"/>
    </source>
</evidence>
<comment type="caution">
    <text evidence="2">The sequence shown here is derived from an EMBL/GenBank/DDBJ whole genome shotgun (WGS) entry which is preliminary data.</text>
</comment>
<name>A0A6I3L7G5_9NOCA</name>
<feature type="transmembrane region" description="Helical" evidence="1">
    <location>
        <begin position="115"/>
        <end position="138"/>
    </location>
</feature>
<dbReference type="AlphaFoldDB" id="A0A6I3L7G5"/>
<feature type="transmembrane region" description="Helical" evidence="1">
    <location>
        <begin position="83"/>
        <end position="103"/>
    </location>
</feature>
<protein>
    <submittedName>
        <fullName evidence="2">DUF1345 domain-containing protein</fullName>
    </submittedName>
</protein>
<dbReference type="SUPFAM" id="SSF81324">
    <property type="entry name" value="Voltage-gated potassium channels"/>
    <property type="match status" value="1"/>
</dbReference>
<reference evidence="2 3" key="1">
    <citation type="submission" date="2019-11" db="EMBL/GenBank/DDBJ databases">
        <title>Nocardia sp. nov. CT2-14 isolated from soil.</title>
        <authorList>
            <person name="Kanchanasin P."/>
            <person name="Tanasupawat S."/>
            <person name="Yuki M."/>
            <person name="Kudo T."/>
        </authorList>
    </citation>
    <scope>NUCLEOTIDE SEQUENCE [LARGE SCALE GENOMIC DNA]</scope>
    <source>
        <strain evidence="2 3">CT2-14</strain>
    </source>
</reference>
<evidence type="ECO:0000313" key="3">
    <source>
        <dbReference type="Proteomes" id="UP000432464"/>
    </source>
</evidence>
<dbReference type="Proteomes" id="UP000432464">
    <property type="component" value="Unassembled WGS sequence"/>
</dbReference>
<organism evidence="2 3">
    <name type="scientific">Nocardia aurantiaca</name>
    <dbReference type="NCBI Taxonomy" id="2675850"/>
    <lineage>
        <taxon>Bacteria</taxon>
        <taxon>Bacillati</taxon>
        <taxon>Actinomycetota</taxon>
        <taxon>Actinomycetes</taxon>
        <taxon>Mycobacteriales</taxon>
        <taxon>Nocardiaceae</taxon>
        <taxon>Nocardia</taxon>
    </lineage>
</organism>